<comment type="catalytic activity">
    <reaction evidence="2 11">
        <text>glutathione + H2O = L-cysteinylglycine + L-glutamate</text>
        <dbReference type="Rhea" id="RHEA:28807"/>
        <dbReference type="ChEBI" id="CHEBI:15377"/>
        <dbReference type="ChEBI" id="CHEBI:29985"/>
        <dbReference type="ChEBI" id="CHEBI:57925"/>
        <dbReference type="ChEBI" id="CHEBI:61694"/>
        <dbReference type="EC" id="3.4.19.13"/>
    </reaction>
</comment>
<sequence>MRISFLILFIFSFLACKQEVKSTSASSEVTGDEKKAMVVSARKEASDIGIEIMKRGGNAFDAMVATDMALAVCFPFAGNVGGGGFMVYRLNTGEVGSLDYREKAPKAATEKMYQDENGELIPGLSTEGALAVGIPGTVAGMYEAHKEFGNLRWGDVVQPAIDLALNGFVVTEKQAGMLNSSQALFTQVNKEKILFDKVWKAGDTIKQPQLAETLKAIQRTNGRDFYEGDIAQRMVDFIQDNGGIITMEDMKAYKPVWRKPIDFTFKDFKVYTMGPPSSGGIVLGQILKTLEHYPIDSMEHNSTEYVQLITEIERRAYADRAHHLGDPDYVKVPIDQMMDEEYLMDRMKLYFPTKATSSADITHGNITWSESDETTHYSIVDAEGNAIAVTTTINGAYGSKLYSNDLGFFFNNEMDDFSAKPGFPNMFGLVGGEANKIEPEKRMLSSMTPTIVTKGDELYLVLGTPGGSTIITTVLQTILNKTIFDMPIEEAVAAPRFHHQWLPDEIMMEPNGFSEETITELKKMGYIIAERNNVILGKMDAIYRNANGGLEGGADPRGDDSVSSY</sequence>
<dbReference type="PANTHER" id="PTHR43199">
    <property type="entry name" value="GLUTATHIONE HYDROLASE"/>
    <property type="match status" value="1"/>
</dbReference>
<evidence type="ECO:0000313" key="13">
    <source>
        <dbReference type="Proteomes" id="UP001152599"/>
    </source>
</evidence>
<evidence type="ECO:0000256" key="11">
    <source>
        <dbReference type="RuleBase" id="RU368036"/>
    </source>
</evidence>
<feature type="binding site" evidence="10">
    <location>
        <position position="416"/>
    </location>
    <ligand>
        <name>L-glutamate</name>
        <dbReference type="ChEBI" id="CHEBI:29985"/>
    </ligand>
</feature>
<organism evidence="12 13">
    <name type="scientific">Profundicola chukchiensis</name>
    <dbReference type="NCBI Taxonomy" id="2961959"/>
    <lineage>
        <taxon>Bacteria</taxon>
        <taxon>Pseudomonadati</taxon>
        <taxon>Bacteroidota</taxon>
        <taxon>Flavobacteriia</taxon>
        <taxon>Flavobacteriales</taxon>
        <taxon>Weeksellaceae</taxon>
        <taxon>Profundicola</taxon>
    </lineage>
</organism>
<name>A0A9X4N0M5_9FLAO</name>
<dbReference type="GO" id="GO:0036374">
    <property type="term" value="F:glutathione hydrolase activity"/>
    <property type="evidence" value="ECO:0007669"/>
    <property type="project" value="UniProtKB-UniRule"/>
</dbReference>
<dbReference type="Gene3D" id="1.10.246.130">
    <property type="match status" value="1"/>
</dbReference>
<feature type="active site" description="Nucleophile" evidence="9">
    <location>
        <position position="374"/>
    </location>
</feature>
<protein>
    <recommendedName>
        <fullName evidence="11">Glutathione hydrolase proenzyme</fullName>
        <ecNumber evidence="11">2.3.2.2</ecNumber>
        <ecNumber evidence="11">3.4.19.13</ecNumber>
    </recommendedName>
    <component>
        <recommendedName>
            <fullName evidence="11">Glutathione hydrolase large chain</fullName>
        </recommendedName>
    </component>
    <component>
        <recommendedName>
            <fullName evidence="11">Glutathione hydrolase small chain</fullName>
        </recommendedName>
    </component>
</protein>
<keyword evidence="7 11" id="KW-0012">Acyltransferase</keyword>
<dbReference type="PROSITE" id="PS51257">
    <property type="entry name" value="PROKAR_LIPOPROTEIN"/>
    <property type="match status" value="1"/>
</dbReference>
<dbReference type="RefSeq" id="WP_304420939.1">
    <property type="nucleotide sequence ID" value="NZ_JANCMU010000005.1"/>
</dbReference>
<evidence type="ECO:0000256" key="2">
    <source>
        <dbReference type="ARBA" id="ARBA00001089"/>
    </source>
</evidence>
<evidence type="ECO:0000256" key="8">
    <source>
        <dbReference type="ARBA" id="ARBA00047417"/>
    </source>
</evidence>
<dbReference type="EMBL" id="JANCMU010000005">
    <property type="protein sequence ID" value="MDG4946565.1"/>
    <property type="molecule type" value="Genomic_DNA"/>
</dbReference>
<comment type="catalytic activity">
    <reaction evidence="1 11">
        <text>an S-substituted glutathione + H2O = an S-substituted L-cysteinylglycine + L-glutamate</text>
        <dbReference type="Rhea" id="RHEA:59468"/>
        <dbReference type="ChEBI" id="CHEBI:15377"/>
        <dbReference type="ChEBI" id="CHEBI:29985"/>
        <dbReference type="ChEBI" id="CHEBI:90779"/>
        <dbReference type="ChEBI" id="CHEBI:143103"/>
        <dbReference type="EC" id="3.4.19.13"/>
    </reaction>
</comment>
<comment type="PTM">
    <text evidence="11">Cleaved by autocatalysis into a large and a small subunit.</text>
</comment>
<gene>
    <name evidence="12" type="primary">ggt</name>
    <name evidence="12" type="ORF">NMK71_09075</name>
</gene>
<evidence type="ECO:0000256" key="1">
    <source>
        <dbReference type="ARBA" id="ARBA00001049"/>
    </source>
</evidence>
<keyword evidence="13" id="KW-1185">Reference proteome</keyword>
<dbReference type="NCBIfam" id="TIGR00066">
    <property type="entry name" value="g_glut_trans"/>
    <property type="match status" value="1"/>
</dbReference>
<dbReference type="EC" id="2.3.2.2" evidence="11"/>
<dbReference type="InterPro" id="IPR043138">
    <property type="entry name" value="GGT_lsub"/>
</dbReference>
<keyword evidence="11" id="KW-0317">Glutathione biosynthesis</keyword>
<dbReference type="Gene3D" id="3.60.20.40">
    <property type="match status" value="1"/>
</dbReference>
<dbReference type="EC" id="3.4.19.13" evidence="11"/>
<keyword evidence="4 11" id="KW-0808">Transferase</keyword>
<feature type="binding site" evidence="10">
    <location>
        <position position="467"/>
    </location>
    <ligand>
        <name>L-glutamate</name>
        <dbReference type="ChEBI" id="CHEBI:29985"/>
    </ligand>
</feature>
<dbReference type="SUPFAM" id="SSF56235">
    <property type="entry name" value="N-terminal nucleophile aminohydrolases (Ntn hydrolases)"/>
    <property type="match status" value="1"/>
</dbReference>
<evidence type="ECO:0000313" key="12">
    <source>
        <dbReference type="EMBL" id="MDG4946565.1"/>
    </source>
</evidence>
<dbReference type="AlphaFoldDB" id="A0A9X4N0M5"/>
<feature type="binding site" evidence="10">
    <location>
        <begin position="392"/>
        <end position="394"/>
    </location>
    <ligand>
        <name>L-glutamate</name>
        <dbReference type="ChEBI" id="CHEBI:29985"/>
    </ligand>
</feature>
<dbReference type="PANTHER" id="PTHR43199:SF1">
    <property type="entry name" value="GLUTATHIONE HYDROLASE PROENZYME"/>
    <property type="match status" value="1"/>
</dbReference>
<dbReference type="InterPro" id="IPR029055">
    <property type="entry name" value="Ntn_hydrolases_N"/>
</dbReference>
<comment type="pathway">
    <text evidence="11">Sulfur metabolism; glutathione metabolism.</text>
</comment>
<keyword evidence="6 11" id="KW-0865">Zymogen</keyword>
<feature type="binding site" evidence="10">
    <location>
        <position position="101"/>
    </location>
    <ligand>
        <name>L-glutamate</name>
        <dbReference type="ChEBI" id="CHEBI:29985"/>
    </ligand>
</feature>
<dbReference type="Proteomes" id="UP001152599">
    <property type="component" value="Unassembled WGS sequence"/>
</dbReference>
<evidence type="ECO:0000256" key="6">
    <source>
        <dbReference type="ARBA" id="ARBA00023145"/>
    </source>
</evidence>
<dbReference type="InterPro" id="IPR000101">
    <property type="entry name" value="GGT_peptidase"/>
</dbReference>
<evidence type="ECO:0000256" key="9">
    <source>
        <dbReference type="PIRSR" id="PIRSR600101-1"/>
    </source>
</evidence>
<comment type="caution">
    <text evidence="12">The sequence shown here is derived from an EMBL/GenBank/DDBJ whole genome shotgun (WGS) entry which is preliminary data.</text>
</comment>
<comment type="catalytic activity">
    <reaction evidence="8 11">
        <text>an N-terminal (5-L-glutamyl)-[peptide] + an alpha-amino acid = 5-L-glutamyl amino acid + an N-terminal L-alpha-aminoacyl-[peptide]</text>
        <dbReference type="Rhea" id="RHEA:23904"/>
        <dbReference type="Rhea" id="RHEA-COMP:9780"/>
        <dbReference type="Rhea" id="RHEA-COMP:9795"/>
        <dbReference type="ChEBI" id="CHEBI:77644"/>
        <dbReference type="ChEBI" id="CHEBI:78597"/>
        <dbReference type="ChEBI" id="CHEBI:78599"/>
        <dbReference type="ChEBI" id="CHEBI:78608"/>
        <dbReference type="EC" id="2.3.2.2"/>
    </reaction>
</comment>
<keyword evidence="5 11" id="KW-0378">Hydrolase</keyword>
<reference evidence="12" key="1">
    <citation type="submission" date="2022-07" db="EMBL/GenBank/DDBJ databases">
        <title>Description and genome-wide analysis of Profundicola chukchiensis gen. nov., sp. nov., marine bacteria isolated from bottom sediments of the Chukchi Sea.</title>
        <authorList>
            <person name="Romanenko L."/>
            <person name="Otstavnykh N."/>
            <person name="Kurilenko V."/>
            <person name="Eremeev V."/>
            <person name="Velansky P."/>
            <person name="Mikhailov V."/>
            <person name="Isaeva M."/>
        </authorList>
    </citation>
    <scope>NUCLEOTIDE SEQUENCE</scope>
    <source>
        <strain evidence="12">KMM 9713</strain>
    </source>
</reference>
<evidence type="ECO:0000256" key="10">
    <source>
        <dbReference type="PIRSR" id="PIRSR600101-2"/>
    </source>
</evidence>
<accession>A0A9X4N0M5</accession>
<dbReference type="InterPro" id="IPR043137">
    <property type="entry name" value="GGT_ssub_C"/>
</dbReference>
<dbReference type="InterPro" id="IPR051792">
    <property type="entry name" value="GGT_bact"/>
</dbReference>
<feature type="binding site" evidence="10">
    <location>
        <begin position="445"/>
        <end position="446"/>
    </location>
    <ligand>
        <name>L-glutamate</name>
        <dbReference type="ChEBI" id="CHEBI:29985"/>
    </ligand>
</feature>
<evidence type="ECO:0000256" key="3">
    <source>
        <dbReference type="ARBA" id="ARBA00009381"/>
    </source>
</evidence>
<dbReference type="GO" id="GO:0103068">
    <property type="term" value="F:leukotriene C4 gamma-glutamyl transferase activity"/>
    <property type="evidence" value="ECO:0007669"/>
    <property type="project" value="UniProtKB-EC"/>
</dbReference>
<evidence type="ECO:0000256" key="7">
    <source>
        <dbReference type="ARBA" id="ARBA00023315"/>
    </source>
</evidence>
<evidence type="ECO:0000256" key="4">
    <source>
        <dbReference type="ARBA" id="ARBA00022679"/>
    </source>
</evidence>
<dbReference type="GO" id="GO:0006751">
    <property type="term" value="P:glutathione catabolic process"/>
    <property type="evidence" value="ECO:0007669"/>
    <property type="project" value="UniProtKB-UniRule"/>
</dbReference>
<comment type="similarity">
    <text evidence="3 11">Belongs to the gamma-glutamyltransferase family.</text>
</comment>
<evidence type="ECO:0000256" key="5">
    <source>
        <dbReference type="ARBA" id="ARBA00022801"/>
    </source>
</evidence>
<dbReference type="Pfam" id="PF01019">
    <property type="entry name" value="G_glu_transpept"/>
    <property type="match status" value="1"/>
</dbReference>
<dbReference type="PRINTS" id="PR01210">
    <property type="entry name" value="GGTRANSPTASE"/>
</dbReference>
<proteinExistence type="inferred from homology"/>
<comment type="subunit">
    <text evidence="11">This enzyme consists of two polypeptide chains, which are synthesized in precursor form from a single polypeptide.</text>
</comment>
<dbReference type="GO" id="GO:0006750">
    <property type="term" value="P:glutathione biosynthetic process"/>
    <property type="evidence" value="ECO:0007669"/>
    <property type="project" value="UniProtKB-KW"/>
</dbReference>